<gene>
    <name evidence="1" type="ORF">MFIFM68171_02106</name>
</gene>
<dbReference type="RefSeq" id="XP_070913629.1">
    <property type="nucleotide sequence ID" value="XM_071057528.1"/>
</dbReference>
<proteinExistence type="predicted"/>
<dbReference type="EMBL" id="BAAFSV010000001">
    <property type="protein sequence ID" value="GAB1311896.1"/>
    <property type="molecule type" value="Genomic_DNA"/>
</dbReference>
<dbReference type="GeneID" id="98172851"/>
<sequence length="267" mass="29425">MLAYLPPPGPEGSCEVRMADLMADVRTIRGLIETVTFITNGRLYTRDSVDDIQLLHYALVQKEDLLGNAVLQPAGRGTPDTNAELVLFCRSDALASQVSDVDRMIVKQTAEEEQTVLTGVDVSFKLTTPEAAQEFQTKLEDMRMELFVMYLKAPLPHEKLVLQLQAGGIHTEDINMAEDGCTTLSQELAKDFLPAQGGKPNYKSPTYVAQISDTGTLKVHLYKNGFEILEFSDVQTDRLVELGLAALSLSGDQLTLPGLLSRRLTEH</sequence>
<name>A0ABQ0G2A4_9PEZI</name>
<accession>A0ABQ0G2A4</accession>
<protein>
    <submittedName>
        <fullName evidence="1">Uncharacterized protein</fullName>
    </submittedName>
</protein>
<evidence type="ECO:0000313" key="1">
    <source>
        <dbReference type="EMBL" id="GAB1311896.1"/>
    </source>
</evidence>
<reference evidence="1 2" key="1">
    <citation type="submission" date="2024-09" db="EMBL/GenBank/DDBJ databases">
        <title>Itraconazole resistance in Madurella fahalii resulting from another homologue of gene encoding cytochrome P450 14-alpha sterol demethylase (CYP51).</title>
        <authorList>
            <person name="Yoshioka I."/>
            <person name="Fahal A.H."/>
            <person name="Kaneko S."/>
            <person name="Yaguchi T."/>
        </authorList>
    </citation>
    <scope>NUCLEOTIDE SEQUENCE [LARGE SCALE GENOMIC DNA]</scope>
    <source>
        <strain evidence="1 2">IFM 68171</strain>
    </source>
</reference>
<comment type="caution">
    <text evidence="1">The sequence shown here is derived from an EMBL/GenBank/DDBJ whole genome shotgun (WGS) entry which is preliminary data.</text>
</comment>
<organism evidence="1 2">
    <name type="scientific">Madurella fahalii</name>
    <dbReference type="NCBI Taxonomy" id="1157608"/>
    <lineage>
        <taxon>Eukaryota</taxon>
        <taxon>Fungi</taxon>
        <taxon>Dikarya</taxon>
        <taxon>Ascomycota</taxon>
        <taxon>Pezizomycotina</taxon>
        <taxon>Sordariomycetes</taxon>
        <taxon>Sordariomycetidae</taxon>
        <taxon>Sordariales</taxon>
        <taxon>Sordariales incertae sedis</taxon>
        <taxon>Madurella</taxon>
    </lineage>
</organism>
<keyword evidence="2" id="KW-1185">Reference proteome</keyword>
<dbReference type="Proteomes" id="UP001628179">
    <property type="component" value="Unassembled WGS sequence"/>
</dbReference>
<evidence type="ECO:0000313" key="2">
    <source>
        <dbReference type="Proteomes" id="UP001628179"/>
    </source>
</evidence>